<proteinExistence type="inferred from homology"/>
<feature type="domain" description="Periplasmic binding protein" evidence="5">
    <location>
        <begin position="38"/>
        <end position="297"/>
    </location>
</feature>
<evidence type="ECO:0000256" key="3">
    <source>
        <dbReference type="ARBA" id="ARBA00022729"/>
    </source>
</evidence>
<dbReference type="InterPro" id="IPR025997">
    <property type="entry name" value="SBP_2_dom"/>
</dbReference>
<dbReference type="Pfam" id="PF13407">
    <property type="entry name" value="Peripla_BP_4"/>
    <property type="match status" value="1"/>
</dbReference>
<dbReference type="GO" id="GO:0030246">
    <property type="term" value="F:carbohydrate binding"/>
    <property type="evidence" value="ECO:0007669"/>
    <property type="project" value="UniProtKB-ARBA"/>
</dbReference>
<comment type="subcellular location">
    <subcellularLocation>
        <location evidence="1">Cell envelope</location>
    </subcellularLocation>
</comment>
<keyword evidence="7" id="KW-1185">Reference proteome</keyword>
<dbReference type="GO" id="GO:0030313">
    <property type="term" value="C:cell envelope"/>
    <property type="evidence" value="ECO:0007669"/>
    <property type="project" value="UniProtKB-SubCell"/>
</dbReference>
<gene>
    <name evidence="6" type="ORF">ADU59_20285</name>
</gene>
<evidence type="ECO:0000313" key="7">
    <source>
        <dbReference type="Proteomes" id="UP000093111"/>
    </source>
</evidence>
<feature type="signal peptide" evidence="4">
    <location>
        <begin position="1"/>
        <end position="32"/>
    </location>
</feature>
<dbReference type="CDD" id="cd20008">
    <property type="entry name" value="PBP1_ABC_sugar_binding-like"/>
    <property type="match status" value="1"/>
</dbReference>
<dbReference type="STRING" id="1612624.ADU59_20285"/>
<evidence type="ECO:0000259" key="5">
    <source>
        <dbReference type="Pfam" id="PF13407"/>
    </source>
</evidence>
<evidence type="ECO:0000256" key="4">
    <source>
        <dbReference type="SAM" id="SignalP"/>
    </source>
</evidence>
<evidence type="ECO:0000256" key="1">
    <source>
        <dbReference type="ARBA" id="ARBA00004196"/>
    </source>
</evidence>
<dbReference type="RefSeq" id="WP_068955977.1">
    <property type="nucleotide sequence ID" value="NZ_LGLV01000013.1"/>
</dbReference>
<dbReference type="OrthoDB" id="9804917at2"/>
<reference evidence="6 7" key="1">
    <citation type="journal article" date="2016" name="Syst. Appl. Microbiol.">
        <title>Pararhizobium polonicum sp. nov. isolated from tumors on stone fruit rootstocks.</title>
        <authorList>
            <person name="Pulawska J."/>
            <person name="Kuzmanovic N."/>
            <person name="Willems A."/>
            <person name="Pothier J.F."/>
        </authorList>
    </citation>
    <scope>NUCLEOTIDE SEQUENCE [LARGE SCALE GENOMIC DNA]</scope>
    <source>
        <strain evidence="6 7">F5.1</strain>
    </source>
</reference>
<name>A0A1C7P206_9HYPH</name>
<evidence type="ECO:0000313" key="6">
    <source>
        <dbReference type="EMBL" id="OBZ93734.1"/>
    </source>
</evidence>
<keyword evidence="3 4" id="KW-0732">Signal</keyword>
<evidence type="ECO:0000256" key="2">
    <source>
        <dbReference type="ARBA" id="ARBA00007639"/>
    </source>
</evidence>
<comment type="similarity">
    <text evidence="2">Belongs to the bacterial solute-binding protein 2 family.</text>
</comment>
<dbReference type="PATRIC" id="fig|1612624.7.peg.6031"/>
<dbReference type="PANTHER" id="PTHR46847:SF1">
    <property type="entry name" value="D-ALLOSE-BINDING PERIPLASMIC PROTEIN-RELATED"/>
    <property type="match status" value="1"/>
</dbReference>
<dbReference type="Proteomes" id="UP000093111">
    <property type="component" value="Unassembled WGS sequence"/>
</dbReference>
<dbReference type="AlphaFoldDB" id="A0A1C7P206"/>
<dbReference type="SUPFAM" id="SSF53822">
    <property type="entry name" value="Periplasmic binding protein-like I"/>
    <property type="match status" value="1"/>
</dbReference>
<sequence length="329" mass="34124">MTLMKHILSRRAFTSLAGAAVFATMLPMTSHAADVTIPIIVKDTTSFYWQIVLAGARAAGKDLGVNVPELGAQSESDINGQITILENAVAGAPAAVVISPTEFKALGKPIDEAAKAVPIIGIDSGADSKAFTSFLTTDNTQGGRIAADGLAAAIKEATGKEEGDIAIITSLPGVGSLDQRHNGFVEQITAKYPGLKVVADKYADGQATTGLNMMTDLITANPNLVGVFASNLIMAQGVGQAIAENKLGDKIKVIGFDSDEKTVGFLKEGVLAGLVVQDPYRMGYDGIKTALAASKKEKVEANVDTGANLVTKANMADPKIDALLNPKVN</sequence>
<accession>A0A1C7P206</accession>
<dbReference type="Gene3D" id="3.40.50.2300">
    <property type="match status" value="2"/>
</dbReference>
<feature type="chain" id="PRO_5008890163" evidence="4">
    <location>
        <begin position="33"/>
        <end position="329"/>
    </location>
</feature>
<dbReference type="PANTHER" id="PTHR46847">
    <property type="entry name" value="D-ALLOSE-BINDING PERIPLASMIC PROTEIN-RELATED"/>
    <property type="match status" value="1"/>
</dbReference>
<organism evidence="6 7">
    <name type="scientific">Pararhizobium polonicum</name>
    <dbReference type="NCBI Taxonomy" id="1612624"/>
    <lineage>
        <taxon>Bacteria</taxon>
        <taxon>Pseudomonadati</taxon>
        <taxon>Pseudomonadota</taxon>
        <taxon>Alphaproteobacteria</taxon>
        <taxon>Hyphomicrobiales</taxon>
        <taxon>Rhizobiaceae</taxon>
        <taxon>Rhizobium/Agrobacterium group</taxon>
        <taxon>Pararhizobium</taxon>
    </lineage>
</organism>
<protein>
    <submittedName>
        <fullName evidence="6">ABC transporter substrate-binding protein</fullName>
    </submittedName>
</protein>
<comment type="caution">
    <text evidence="6">The sequence shown here is derived from an EMBL/GenBank/DDBJ whole genome shotgun (WGS) entry which is preliminary data.</text>
</comment>
<dbReference type="InterPro" id="IPR028082">
    <property type="entry name" value="Peripla_BP_I"/>
</dbReference>
<dbReference type="EMBL" id="LGLV01000013">
    <property type="protein sequence ID" value="OBZ93734.1"/>
    <property type="molecule type" value="Genomic_DNA"/>
</dbReference>